<organism evidence="11 12">
    <name type="scientific">Oceanisphaera psychrotolerans</name>
    <dbReference type="NCBI Taxonomy" id="1414654"/>
    <lineage>
        <taxon>Bacteria</taxon>
        <taxon>Pseudomonadati</taxon>
        <taxon>Pseudomonadota</taxon>
        <taxon>Gammaproteobacteria</taxon>
        <taxon>Aeromonadales</taxon>
        <taxon>Aeromonadaceae</taxon>
        <taxon>Oceanisphaera</taxon>
    </lineage>
</organism>
<evidence type="ECO:0000313" key="11">
    <source>
        <dbReference type="EMBL" id="OIN12386.1"/>
    </source>
</evidence>
<dbReference type="CDD" id="cd06185">
    <property type="entry name" value="PDR_like"/>
    <property type="match status" value="1"/>
</dbReference>
<name>A0A1J4QHE3_9GAMM</name>
<feature type="domain" description="FAD-binding FR-type" evidence="10">
    <location>
        <begin position="2"/>
        <end position="106"/>
    </location>
</feature>
<gene>
    <name evidence="11" type="ORF">BFR47_01490</name>
</gene>
<evidence type="ECO:0000256" key="7">
    <source>
        <dbReference type="ARBA" id="ARBA00023004"/>
    </source>
</evidence>
<evidence type="ECO:0000256" key="8">
    <source>
        <dbReference type="ARBA" id="ARBA00023014"/>
    </source>
</evidence>
<dbReference type="InterPro" id="IPR017927">
    <property type="entry name" value="FAD-bd_FR_type"/>
</dbReference>
<dbReference type="PRINTS" id="PR00409">
    <property type="entry name" value="PHDIOXRDTASE"/>
</dbReference>
<dbReference type="RefSeq" id="WP_071472161.1">
    <property type="nucleotide sequence ID" value="NZ_MDKE01000011.1"/>
</dbReference>
<dbReference type="PROSITE" id="PS00197">
    <property type="entry name" value="2FE2S_FER_1"/>
    <property type="match status" value="1"/>
</dbReference>
<keyword evidence="4" id="KW-0001">2Fe-2S</keyword>
<dbReference type="PROSITE" id="PS51085">
    <property type="entry name" value="2FE2S_FER_2"/>
    <property type="match status" value="1"/>
</dbReference>
<evidence type="ECO:0000259" key="9">
    <source>
        <dbReference type="PROSITE" id="PS51085"/>
    </source>
</evidence>
<evidence type="ECO:0000256" key="3">
    <source>
        <dbReference type="ARBA" id="ARBA00022643"/>
    </source>
</evidence>
<evidence type="ECO:0000256" key="4">
    <source>
        <dbReference type="ARBA" id="ARBA00022714"/>
    </source>
</evidence>
<dbReference type="InterPro" id="IPR050415">
    <property type="entry name" value="MRET"/>
</dbReference>
<keyword evidence="6" id="KW-0560">Oxidoreductase</keyword>
<evidence type="ECO:0000259" key="10">
    <source>
        <dbReference type="PROSITE" id="PS51384"/>
    </source>
</evidence>
<proteinExistence type="predicted"/>
<evidence type="ECO:0000256" key="5">
    <source>
        <dbReference type="ARBA" id="ARBA00022723"/>
    </source>
</evidence>
<dbReference type="EMBL" id="MDKE01000011">
    <property type="protein sequence ID" value="OIN12386.1"/>
    <property type="molecule type" value="Genomic_DNA"/>
</dbReference>
<keyword evidence="12" id="KW-1185">Reference proteome</keyword>
<dbReference type="PANTHER" id="PTHR47354:SF1">
    <property type="entry name" value="CARNITINE MONOOXYGENASE REDUCTASE SUBUNIT"/>
    <property type="match status" value="1"/>
</dbReference>
<keyword evidence="5" id="KW-0479">Metal-binding</keyword>
<dbReference type="PANTHER" id="PTHR47354">
    <property type="entry name" value="NADH OXIDOREDUCTASE HCR"/>
    <property type="match status" value="1"/>
</dbReference>
<dbReference type="SUPFAM" id="SSF63380">
    <property type="entry name" value="Riboflavin synthase domain-like"/>
    <property type="match status" value="1"/>
</dbReference>
<sequence length="314" mass="33925">MNGLLEVRVTAIHQLTPLIREFTLEGRNGRLPGFSAGSHVQVNMPLGERTLRNAYSLLGDPADSGHYRIAVRLQEDSRGGSRFMHEQVRVGDRLQLSPPANLFAPHSLARHHLMIAGGIGITPFLAYIAELSGGDASLSLHYACRGGLTDAYRDELAERLGDDLHIYDGAAGERLDLSALLGEQPLGTHLYVCGPESLLEAVRQTAVGLGWEEGRIHWEAFASAEPGEPFVAELAGSGRRIEVAADYSLLEALEQAGIEVPNLCRGGVCGQCSTRYLAGEVDHRDSFLDPHERASQLMPCVSRACGGQSLLLDL</sequence>
<dbReference type="InterPro" id="IPR012675">
    <property type="entry name" value="Beta-grasp_dom_sf"/>
</dbReference>
<dbReference type="Pfam" id="PF00111">
    <property type="entry name" value="Fer2"/>
    <property type="match status" value="1"/>
</dbReference>
<dbReference type="GO" id="GO:0016491">
    <property type="term" value="F:oxidoreductase activity"/>
    <property type="evidence" value="ECO:0007669"/>
    <property type="project" value="UniProtKB-KW"/>
</dbReference>
<evidence type="ECO:0000256" key="2">
    <source>
        <dbReference type="ARBA" id="ARBA00022630"/>
    </source>
</evidence>
<dbReference type="GO" id="GO:0046872">
    <property type="term" value="F:metal ion binding"/>
    <property type="evidence" value="ECO:0007669"/>
    <property type="project" value="UniProtKB-KW"/>
</dbReference>
<dbReference type="STRING" id="1414654.BFR47_01490"/>
<dbReference type="Gene3D" id="2.40.30.10">
    <property type="entry name" value="Translation factors"/>
    <property type="match status" value="1"/>
</dbReference>
<evidence type="ECO:0000256" key="6">
    <source>
        <dbReference type="ARBA" id="ARBA00023002"/>
    </source>
</evidence>
<keyword evidence="3" id="KW-0288">FMN</keyword>
<keyword evidence="2" id="KW-0285">Flavoprotein</keyword>
<comment type="caution">
    <text evidence="11">The sequence shown here is derived from an EMBL/GenBank/DDBJ whole genome shotgun (WGS) entry which is preliminary data.</text>
</comment>
<dbReference type="Pfam" id="PF22290">
    <property type="entry name" value="DmmA-like_N"/>
    <property type="match status" value="1"/>
</dbReference>
<protein>
    <submittedName>
        <fullName evidence="11">Ferredoxin</fullName>
    </submittedName>
</protein>
<dbReference type="SUPFAM" id="SSF52343">
    <property type="entry name" value="Ferredoxin reductase-like, C-terminal NADP-linked domain"/>
    <property type="match status" value="1"/>
</dbReference>
<feature type="domain" description="2Fe-2S ferredoxin-type" evidence="9">
    <location>
        <begin position="228"/>
        <end position="314"/>
    </location>
</feature>
<accession>A0A1J4QHE3</accession>
<keyword evidence="8" id="KW-0411">Iron-sulfur</keyword>
<keyword evidence="7" id="KW-0408">Iron</keyword>
<dbReference type="Gene3D" id="3.40.50.80">
    <property type="entry name" value="Nucleotide-binding domain of ferredoxin-NADP reductase (FNR) module"/>
    <property type="match status" value="1"/>
</dbReference>
<dbReference type="InterPro" id="IPR036010">
    <property type="entry name" value="2Fe-2S_ferredoxin-like_sf"/>
</dbReference>
<evidence type="ECO:0000313" key="12">
    <source>
        <dbReference type="Proteomes" id="UP000243073"/>
    </source>
</evidence>
<dbReference type="SUPFAM" id="SSF54292">
    <property type="entry name" value="2Fe-2S ferredoxin-like"/>
    <property type="match status" value="1"/>
</dbReference>
<dbReference type="GO" id="GO:0051537">
    <property type="term" value="F:2 iron, 2 sulfur cluster binding"/>
    <property type="evidence" value="ECO:0007669"/>
    <property type="project" value="UniProtKB-KW"/>
</dbReference>
<dbReference type="InterPro" id="IPR039261">
    <property type="entry name" value="FNR_nucleotide-bd"/>
</dbReference>
<dbReference type="InterPro" id="IPR017938">
    <property type="entry name" value="Riboflavin_synthase-like_b-brl"/>
</dbReference>
<dbReference type="CDD" id="cd00207">
    <property type="entry name" value="fer2"/>
    <property type="match status" value="1"/>
</dbReference>
<dbReference type="PROSITE" id="PS51384">
    <property type="entry name" value="FAD_FR"/>
    <property type="match status" value="1"/>
</dbReference>
<dbReference type="Proteomes" id="UP000243073">
    <property type="component" value="Unassembled WGS sequence"/>
</dbReference>
<dbReference type="AlphaFoldDB" id="A0A1J4QHE3"/>
<dbReference type="Gene3D" id="3.10.20.30">
    <property type="match status" value="1"/>
</dbReference>
<evidence type="ECO:0000256" key="1">
    <source>
        <dbReference type="ARBA" id="ARBA00001917"/>
    </source>
</evidence>
<dbReference type="InterPro" id="IPR054582">
    <property type="entry name" value="DmmA-like_N"/>
</dbReference>
<dbReference type="InterPro" id="IPR006058">
    <property type="entry name" value="2Fe2S_fd_BS"/>
</dbReference>
<dbReference type="OrthoDB" id="9806195at2"/>
<dbReference type="InterPro" id="IPR001041">
    <property type="entry name" value="2Fe-2S_ferredoxin-type"/>
</dbReference>
<comment type="cofactor">
    <cofactor evidence="1">
        <name>FMN</name>
        <dbReference type="ChEBI" id="CHEBI:58210"/>
    </cofactor>
</comment>
<reference evidence="11 12" key="1">
    <citation type="submission" date="2016-07" db="EMBL/GenBank/DDBJ databases">
        <title>Draft Genome Sequence of Oceanisphaera psychrotolerans, isolated from coastal sediment samples.</title>
        <authorList>
            <person name="Zhuo S."/>
            <person name="Ruan Z."/>
        </authorList>
    </citation>
    <scope>NUCLEOTIDE SEQUENCE [LARGE SCALE GENOMIC DNA]</scope>
    <source>
        <strain evidence="11 12">LAM-WHM-ZC</strain>
    </source>
</reference>